<evidence type="ECO:0000313" key="2">
    <source>
        <dbReference type="EMBL" id="VAX33408.1"/>
    </source>
</evidence>
<gene>
    <name evidence="2" type="ORF">MNBD_NITROSPIRAE01-473</name>
</gene>
<dbReference type="PANTHER" id="PTHR45036:SF1">
    <property type="entry name" value="METHYLTRANSFERASE LIKE 7A"/>
    <property type="match status" value="1"/>
</dbReference>
<keyword evidence="2" id="KW-0489">Methyltransferase</keyword>
<dbReference type="AlphaFoldDB" id="A0A3B1DBP4"/>
<sequence length="203" mass="22736">MGFYDKIILPKILHFVCGLSVINAQRKKVVPFARGRVLEIGVGSGLNFPFYETQHLEAVLGLDPSHEMRDIARRGVADTALKIHFVSGLAESIPLLDDSVDSILVTYTMCTIPDIDAALLEMRRVLKPAGELIFCEHGLSKDKNVQRLQHRMDHLWGRFTGGCHINRDIPALIENAGFQIKILEQYYISGWKPACFNFLGCAV</sequence>
<accession>A0A3B1DBP4</accession>
<dbReference type="InterPro" id="IPR013216">
    <property type="entry name" value="Methyltransf_11"/>
</dbReference>
<dbReference type="Gene3D" id="3.40.50.150">
    <property type="entry name" value="Vaccinia Virus protein VP39"/>
    <property type="match status" value="1"/>
</dbReference>
<evidence type="ECO:0000259" key="1">
    <source>
        <dbReference type="Pfam" id="PF08241"/>
    </source>
</evidence>
<organism evidence="2">
    <name type="scientific">hydrothermal vent metagenome</name>
    <dbReference type="NCBI Taxonomy" id="652676"/>
    <lineage>
        <taxon>unclassified sequences</taxon>
        <taxon>metagenomes</taxon>
        <taxon>ecological metagenomes</taxon>
    </lineage>
</organism>
<feature type="domain" description="Methyltransferase type 11" evidence="1">
    <location>
        <begin position="38"/>
        <end position="134"/>
    </location>
</feature>
<dbReference type="SUPFAM" id="SSF53335">
    <property type="entry name" value="S-adenosyl-L-methionine-dependent methyltransferases"/>
    <property type="match status" value="1"/>
</dbReference>
<reference evidence="2" key="1">
    <citation type="submission" date="2018-06" db="EMBL/GenBank/DDBJ databases">
        <authorList>
            <person name="Zhirakovskaya E."/>
        </authorList>
    </citation>
    <scope>NUCLEOTIDE SEQUENCE</scope>
</reference>
<proteinExistence type="predicted"/>
<dbReference type="GO" id="GO:0032259">
    <property type="term" value="P:methylation"/>
    <property type="evidence" value="ECO:0007669"/>
    <property type="project" value="UniProtKB-KW"/>
</dbReference>
<dbReference type="InterPro" id="IPR029063">
    <property type="entry name" value="SAM-dependent_MTases_sf"/>
</dbReference>
<name>A0A3B1DBP4_9ZZZZ</name>
<dbReference type="PANTHER" id="PTHR45036">
    <property type="entry name" value="METHYLTRANSFERASE LIKE 7B"/>
    <property type="match status" value="1"/>
</dbReference>
<dbReference type="CDD" id="cd02440">
    <property type="entry name" value="AdoMet_MTases"/>
    <property type="match status" value="1"/>
</dbReference>
<protein>
    <submittedName>
        <fullName evidence="2">SAM-dependent methyltransferase PA0798 (UbiE paralog)</fullName>
    </submittedName>
</protein>
<dbReference type="GO" id="GO:0008757">
    <property type="term" value="F:S-adenosylmethionine-dependent methyltransferase activity"/>
    <property type="evidence" value="ECO:0007669"/>
    <property type="project" value="InterPro"/>
</dbReference>
<dbReference type="Pfam" id="PF08241">
    <property type="entry name" value="Methyltransf_11"/>
    <property type="match status" value="1"/>
</dbReference>
<keyword evidence="2" id="KW-0808">Transferase</keyword>
<dbReference type="EMBL" id="UOGF01000108">
    <property type="protein sequence ID" value="VAX33408.1"/>
    <property type="molecule type" value="Genomic_DNA"/>
</dbReference>
<dbReference type="InterPro" id="IPR052356">
    <property type="entry name" value="Thiol_S-MT"/>
</dbReference>